<gene>
    <name evidence="2" type="ORF">ACFQET_07935</name>
</gene>
<sequence length="223" mass="25773">MLTVRCLRQQVRMWWHHPWRIGLTVIIAGLMPWRWLRFLQEPTTPAIDIYQRLFSLEDFSFIYLPVALILGLIGLRSRVTDFGVTGTRSTWWRQILIQSALGQGGLWIVWTAMSVTGFWLRGGWPLAVYVLRGAGQLGLNQLFFSGIGLIIYGLWQQKTLAIMMSWLLGLGFLLFLSGQPWPWLKFTRPLAWATMWFNSLAMIVLVVGLIGALWEIVHWQDVN</sequence>
<feature type="transmembrane region" description="Helical" evidence="1">
    <location>
        <begin position="126"/>
        <end position="152"/>
    </location>
</feature>
<keyword evidence="1" id="KW-0472">Membrane</keyword>
<dbReference type="EMBL" id="JBHSSJ010000010">
    <property type="protein sequence ID" value="MFC6275437.1"/>
    <property type="molecule type" value="Genomic_DNA"/>
</dbReference>
<accession>A0ABW1TQL7</accession>
<feature type="transmembrane region" description="Helical" evidence="1">
    <location>
        <begin position="59"/>
        <end position="75"/>
    </location>
</feature>
<evidence type="ECO:0000313" key="2">
    <source>
        <dbReference type="EMBL" id="MFC6275437.1"/>
    </source>
</evidence>
<keyword evidence="1" id="KW-0812">Transmembrane</keyword>
<organism evidence="2 3">
    <name type="scientific">Levilactobacillus tangyuanensis</name>
    <dbReference type="NCBI Taxonomy" id="2486021"/>
    <lineage>
        <taxon>Bacteria</taxon>
        <taxon>Bacillati</taxon>
        <taxon>Bacillota</taxon>
        <taxon>Bacilli</taxon>
        <taxon>Lactobacillales</taxon>
        <taxon>Lactobacillaceae</taxon>
        <taxon>Levilactobacillus</taxon>
    </lineage>
</organism>
<reference evidence="3" key="1">
    <citation type="journal article" date="2019" name="Int. J. Syst. Evol. Microbiol.">
        <title>The Global Catalogue of Microorganisms (GCM) 10K type strain sequencing project: providing services to taxonomists for standard genome sequencing and annotation.</title>
        <authorList>
            <consortium name="The Broad Institute Genomics Platform"/>
            <consortium name="The Broad Institute Genome Sequencing Center for Infectious Disease"/>
            <person name="Wu L."/>
            <person name="Ma J."/>
        </authorList>
    </citation>
    <scope>NUCLEOTIDE SEQUENCE [LARGE SCALE GENOMIC DNA]</scope>
    <source>
        <strain evidence="3">CCM 8907</strain>
    </source>
</reference>
<evidence type="ECO:0000256" key="1">
    <source>
        <dbReference type="SAM" id="Phobius"/>
    </source>
</evidence>
<feature type="transmembrane region" description="Helical" evidence="1">
    <location>
        <begin position="21"/>
        <end position="39"/>
    </location>
</feature>
<keyword evidence="3" id="KW-1185">Reference proteome</keyword>
<protein>
    <submittedName>
        <fullName evidence="2">Uncharacterized protein</fullName>
    </submittedName>
</protein>
<feature type="transmembrane region" description="Helical" evidence="1">
    <location>
        <begin position="95"/>
        <end position="120"/>
    </location>
</feature>
<feature type="transmembrane region" description="Helical" evidence="1">
    <location>
        <begin position="159"/>
        <end position="176"/>
    </location>
</feature>
<keyword evidence="1" id="KW-1133">Transmembrane helix</keyword>
<proteinExistence type="predicted"/>
<evidence type="ECO:0000313" key="3">
    <source>
        <dbReference type="Proteomes" id="UP001596191"/>
    </source>
</evidence>
<name>A0ABW1TQL7_9LACO</name>
<dbReference type="Proteomes" id="UP001596191">
    <property type="component" value="Unassembled WGS sequence"/>
</dbReference>
<feature type="transmembrane region" description="Helical" evidence="1">
    <location>
        <begin position="196"/>
        <end position="217"/>
    </location>
</feature>
<dbReference type="RefSeq" id="WP_125642214.1">
    <property type="nucleotide sequence ID" value="NZ_JBHSSJ010000010.1"/>
</dbReference>
<comment type="caution">
    <text evidence="2">The sequence shown here is derived from an EMBL/GenBank/DDBJ whole genome shotgun (WGS) entry which is preliminary data.</text>
</comment>